<comment type="caution">
    <text evidence="2">The sequence shown here is derived from an EMBL/GenBank/DDBJ whole genome shotgun (WGS) entry which is preliminary data.</text>
</comment>
<evidence type="ECO:0000313" key="3">
    <source>
        <dbReference type="Proteomes" id="UP000265520"/>
    </source>
</evidence>
<protein>
    <recommendedName>
        <fullName evidence="4">Retrotransposon gag domain-containing protein</fullName>
    </recommendedName>
</protein>
<dbReference type="AlphaFoldDB" id="A0A392NUH1"/>
<evidence type="ECO:0000256" key="1">
    <source>
        <dbReference type="SAM" id="MobiDB-lite"/>
    </source>
</evidence>
<reference evidence="2 3" key="1">
    <citation type="journal article" date="2018" name="Front. Plant Sci.">
        <title>Red Clover (Trifolium pratense) and Zigzag Clover (T. medium) - A Picture of Genomic Similarities and Differences.</title>
        <authorList>
            <person name="Dluhosova J."/>
            <person name="Istvanek J."/>
            <person name="Nedelnik J."/>
            <person name="Repkova J."/>
        </authorList>
    </citation>
    <scope>NUCLEOTIDE SEQUENCE [LARGE SCALE GENOMIC DNA]</scope>
    <source>
        <strain evidence="3">cv. 10/8</strain>
        <tissue evidence="2">Leaf</tissue>
    </source>
</reference>
<feature type="region of interest" description="Disordered" evidence="1">
    <location>
        <begin position="200"/>
        <end position="230"/>
    </location>
</feature>
<name>A0A392NUH1_9FABA</name>
<evidence type="ECO:0008006" key="4">
    <source>
        <dbReference type="Google" id="ProtNLM"/>
    </source>
</evidence>
<evidence type="ECO:0000313" key="2">
    <source>
        <dbReference type="EMBL" id="MCI02829.1"/>
    </source>
</evidence>
<feature type="non-terminal residue" evidence="2">
    <location>
        <position position="230"/>
    </location>
</feature>
<accession>A0A392NUH1</accession>
<sequence>MATPPPPPTPIPDDLHTTLQQILHSQHNFQQNLTNLTTEVAQIRQRFGPPGFTPGPEHLHHQPFTPSSIKLEIPSFDGSDPLGWIFKITQFFEFHNTPEDQRLRLASFYMQGEALTWFAPSHYDDPKGALFKLCQTTSVKDYQTTFESLANRINGLPPQFFLSCFISGLKAEIRREVQAFQPISLSHAISLAKLQEDKLADRGYKPPNTATTSKNPFRPPITSPSTPEHQ</sequence>
<proteinExistence type="predicted"/>
<dbReference type="Proteomes" id="UP000265520">
    <property type="component" value="Unassembled WGS sequence"/>
</dbReference>
<dbReference type="EMBL" id="LXQA010050327">
    <property type="protein sequence ID" value="MCI02829.1"/>
    <property type="molecule type" value="Genomic_DNA"/>
</dbReference>
<keyword evidence="3" id="KW-1185">Reference proteome</keyword>
<organism evidence="2 3">
    <name type="scientific">Trifolium medium</name>
    <dbReference type="NCBI Taxonomy" id="97028"/>
    <lineage>
        <taxon>Eukaryota</taxon>
        <taxon>Viridiplantae</taxon>
        <taxon>Streptophyta</taxon>
        <taxon>Embryophyta</taxon>
        <taxon>Tracheophyta</taxon>
        <taxon>Spermatophyta</taxon>
        <taxon>Magnoliopsida</taxon>
        <taxon>eudicotyledons</taxon>
        <taxon>Gunneridae</taxon>
        <taxon>Pentapetalae</taxon>
        <taxon>rosids</taxon>
        <taxon>fabids</taxon>
        <taxon>Fabales</taxon>
        <taxon>Fabaceae</taxon>
        <taxon>Papilionoideae</taxon>
        <taxon>50 kb inversion clade</taxon>
        <taxon>NPAAA clade</taxon>
        <taxon>Hologalegina</taxon>
        <taxon>IRL clade</taxon>
        <taxon>Trifolieae</taxon>
        <taxon>Trifolium</taxon>
    </lineage>
</organism>